<evidence type="ECO:0000256" key="2">
    <source>
        <dbReference type="ARBA" id="ARBA00010617"/>
    </source>
</evidence>
<dbReference type="Gene3D" id="1.10.630.10">
    <property type="entry name" value="Cytochrome P450"/>
    <property type="match status" value="1"/>
</dbReference>
<keyword evidence="8" id="KW-1133">Transmembrane helix</keyword>
<dbReference type="GO" id="GO:0016705">
    <property type="term" value="F:oxidoreductase activity, acting on paired donors, with incorporation or reduction of molecular oxygen"/>
    <property type="evidence" value="ECO:0007669"/>
    <property type="project" value="InterPro"/>
</dbReference>
<keyword evidence="3 7" id="KW-0479">Metal-binding</keyword>
<evidence type="ECO:0000256" key="5">
    <source>
        <dbReference type="ARBA" id="ARBA00023004"/>
    </source>
</evidence>
<dbReference type="GeneID" id="36591806"/>
<dbReference type="PANTHER" id="PTHR24305:SF157">
    <property type="entry name" value="N-ACETYLTRYPTOPHAN 6-HYDROXYLASE IVOC-RELATED"/>
    <property type="match status" value="1"/>
</dbReference>
<dbReference type="Proteomes" id="UP000235371">
    <property type="component" value="Unassembled WGS sequence"/>
</dbReference>
<keyword evidence="8" id="KW-0472">Membrane</keyword>
<comment type="similarity">
    <text evidence="2">Belongs to the cytochrome P450 family.</text>
</comment>
<evidence type="ECO:0000256" key="1">
    <source>
        <dbReference type="ARBA" id="ARBA00001971"/>
    </source>
</evidence>
<feature type="transmembrane region" description="Helical" evidence="8">
    <location>
        <begin position="12"/>
        <end position="34"/>
    </location>
</feature>
<dbReference type="OrthoDB" id="3945418at2759"/>
<dbReference type="GO" id="GO:0020037">
    <property type="term" value="F:heme binding"/>
    <property type="evidence" value="ECO:0007669"/>
    <property type="project" value="InterPro"/>
</dbReference>
<dbReference type="InterPro" id="IPR050121">
    <property type="entry name" value="Cytochrome_P450_monoxygenase"/>
</dbReference>
<keyword evidence="4" id="KW-0560">Oxidoreductase</keyword>
<keyword evidence="8" id="KW-0812">Transmembrane</keyword>
<dbReference type="PRINTS" id="PR00463">
    <property type="entry name" value="EP450I"/>
</dbReference>
<dbReference type="InterPro" id="IPR001128">
    <property type="entry name" value="Cyt_P450"/>
</dbReference>
<evidence type="ECO:0000256" key="4">
    <source>
        <dbReference type="ARBA" id="ARBA00023002"/>
    </source>
</evidence>
<dbReference type="GO" id="GO:0005506">
    <property type="term" value="F:iron ion binding"/>
    <property type="evidence" value="ECO:0007669"/>
    <property type="project" value="InterPro"/>
</dbReference>
<dbReference type="InterPro" id="IPR002401">
    <property type="entry name" value="Cyt_P450_E_grp-I"/>
</dbReference>
<dbReference type="EMBL" id="KZ613859">
    <property type="protein sequence ID" value="PMD54569.1"/>
    <property type="molecule type" value="Genomic_DNA"/>
</dbReference>
<dbReference type="STRING" id="1095630.A0A2J6SUX8"/>
<keyword evidence="10" id="KW-1185">Reference proteome</keyword>
<feature type="binding site" description="axial binding residue" evidence="7">
    <location>
        <position position="466"/>
    </location>
    <ligand>
        <name>heme</name>
        <dbReference type="ChEBI" id="CHEBI:30413"/>
    </ligand>
    <ligandPart>
        <name>Fe</name>
        <dbReference type="ChEBI" id="CHEBI:18248"/>
    </ligandPart>
</feature>
<evidence type="ECO:0000256" key="3">
    <source>
        <dbReference type="ARBA" id="ARBA00022723"/>
    </source>
</evidence>
<evidence type="ECO:0000256" key="8">
    <source>
        <dbReference type="SAM" id="Phobius"/>
    </source>
</evidence>
<comment type="cofactor">
    <cofactor evidence="1 7">
        <name>heme</name>
        <dbReference type="ChEBI" id="CHEBI:30413"/>
    </cofactor>
</comment>
<dbReference type="Pfam" id="PF00067">
    <property type="entry name" value="p450"/>
    <property type="match status" value="1"/>
</dbReference>
<sequence length="530" mass="60448">MIEFVLENRTGLVIGAAILWCVYAFNLVVHRLYFHPLAKFPGPKIAAATQWYETYFDIVKKGGGQFTFEVKRMHKKYGPIVRINPHELHIDDPAYYEVVYPTNKPVDKLEFFSHQFNMPDTVAPTCPAALHRSRRQALAPMFSRKRIIEHGSSIQHIVDQLSYHLDNEHVGTGVPTNISHMWAASVTDVIINIVFGEPSHYLDAPAFSDPFPLAVRNISQLTHTLNHFGFLMRKVPLTWLKPFLPDLRCFLGFRDTLEAKISLLMREDRKQDFENSAVRTLFHEMMDSKLSPQDLRLQRVVDEAMLMIGAGIESSKQALTVACFYVLTDPEIEARLRAELEAGIPDPEQMPHFQELESLEYLEAVMNEALRLSMGAVQRLPRIRRDTHLTYGAWTIPANTPVSQDNYSNNLNDVVFPEPDRFLPSRWLGNPKVPATKPLVKDGILPAEERPLGHYMTSFSKGTRMCLGTTSVPCLNLAKADLLVSLAMLFRKHKMRLHESSSEEDVKMAYDMFVPQPKKDSKGVFVIFEK</sequence>
<proteinExistence type="inferred from homology"/>
<keyword evidence="6" id="KW-0503">Monooxygenase</keyword>
<dbReference type="InParanoid" id="A0A2J6SUX8"/>
<organism evidence="9 10">
    <name type="scientific">Hyaloscypha bicolor E</name>
    <dbReference type="NCBI Taxonomy" id="1095630"/>
    <lineage>
        <taxon>Eukaryota</taxon>
        <taxon>Fungi</taxon>
        <taxon>Dikarya</taxon>
        <taxon>Ascomycota</taxon>
        <taxon>Pezizomycotina</taxon>
        <taxon>Leotiomycetes</taxon>
        <taxon>Helotiales</taxon>
        <taxon>Hyaloscyphaceae</taxon>
        <taxon>Hyaloscypha</taxon>
        <taxon>Hyaloscypha bicolor</taxon>
    </lineage>
</organism>
<dbReference type="RefSeq" id="XP_024731473.1">
    <property type="nucleotide sequence ID" value="XM_024883729.1"/>
</dbReference>
<evidence type="ECO:0000256" key="7">
    <source>
        <dbReference type="PIRSR" id="PIRSR602401-1"/>
    </source>
</evidence>
<dbReference type="CDD" id="cd11062">
    <property type="entry name" value="CYP58-like"/>
    <property type="match status" value="1"/>
</dbReference>
<reference evidence="9 10" key="1">
    <citation type="submission" date="2016-04" db="EMBL/GenBank/DDBJ databases">
        <title>A degradative enzymes factory behind the ericoid mycorrhizal symbiosis.</title>
        <authorList>
            <consortium name="DOE Joint Genome Institute"/>
            <person name="Martino E."/>
            <person name="Morin E."/>
            <person name="Grelet G."/>
            <person name="Kuo A."/>
            <person name="Kohler A."/>
            <person name="Daghino S."/>
            <person name="Barry K."/>
            <person name="Choi C."/>
            <person name="Cichocki N."/>
            <person name="Clum A."/>
            <person name="Copeland A."/>
            <person name="Hainaut M."/>
            <person name="Haridas S."/>
            <person name="Labutti K."/>
            <person name="Lindquist E."/>
            <person name="Lipzen A."/>
            <person name="Khouja H.-R."/>
            <person name="Murat C."/>
            <person name="Ohm R."/>
            <person name="Olson A."/>
            <person name="Spatafora J."/>
            <person name="Veneault-Fourrey C."/>
            <person name="Henrissat B."/>
            <person name="Grigoriev I."/>
            <person name="Martin F."/>
            <person name="Perotto S."/>
        </authorList>
    </citation>
    <scope>NUCLEOTIDE SEQUENCE [LARGE SCALE GENOMIC DNA]</scope>
    <source>
        <strain evidence="9 10">E</strain>
    </source>
</reference>
<evidence type="ECO:0000313" key="9">
    <source>
        <dbReference type="EMBL" id="PMD54569.1"/>
    </source>
</evidence>
<dbReference type="PANTHER" id="PTHR24305">
    <property type="entry name" value="CYTOCHROME P450"/>
    <property type="match status" value="1"/>
</dbReference>
<name>A0A2J6SUX8_9HELO</name>
<gene>
    <name evidence="9" type="ORF">K444DRAFT_634290</name>
</gene>
<keyword evidence="7" id="KW-0349">Heme</keyword>
<dbReference type="InterPro" id="IPR036396">
    <property type="entry name" value="Cyt_P450_sf"/>
</dbReference>
<accession>A0A2J6SUX8</accession>
<dbReference type="AlphaFoldDB" id="A0A2J6SUX8"/>
<dbReference type="SUPFAM" id="SSF48264">
    <property type="entry name" value="Cytochrome P450"/>
    <property type="match status" value="1"/>
</dbReference>
<keyword evidence="5 7" id="KW-0408">Iron</keyword>
<dbReference type="GO" id="GO:0004497">
    <property type="term" value="F:monooxygenase activity"/>
    <property type="evidence" value="ECO:0007669"/>
    <property type="project" value="UniProtKB-KW"/>
</dbReference>
<evidence type="ECO:0000256" key="6">
    <source>
        <dbReference type="ARBA" id="ARBA00023033"/>
    </source>
</evidence>
<evidence type="ECO:0000313" key="10">
    <source>
        <dbReference type="Proteomes" id="UP000235371"/>
    </source>
</evidence>
<protein>
    <submittedName>
        <fullName evidence="9">Cytochrome P450</fullName>
    </submittedName>
</protein>